<dbReference type="EMBL" id="CAKJTJ010000011">
    <property type="protein sequence ID" value="CAG9621514.1"/>
    <property type="molecule type" value="Genomic_DNA"/>
</dbReference>
<dbReference type="RefSeq" id="WP_230501402.1">
    <property type="nucleotide sequence ID" value="NZ_CAKJTJ010000011.1"/>
</dbReference>
<keyword evidence="1" id="KW-0812">Transmembrane</keyword>
<accession>A0ABN8AAM0</accession>
<feature type="transmembrane region" description="Helical" evidence="1">
    <location>
        <begin position="12"/>
        <end position="30"/>
    </location>
</feature>
<evidence type="ECO:0000256" key="1">
    <source>
        <dbReference type="SAM" id="Phobius"/>
    </source>
</evidence>
<sequence>MNETFIKKKGIVTLISVTITLLLLGIGQLLENVPLLSAFTINLLVLFVIFIIGIPVNVCAGIITKQIGKFPITINFFLHILPALIIDIYLFKMIPYGLSVLIASIFFVVDTLFFHSPKNILSKTSLLIVPIILFMVLAFPRIMDEHNFNQVTKDGTPDIELTVNNETVIIQPSSCWSSAGSQGCQFDTIPYLLPLEWDGIDEFFIEGEVTIEMKFESSLQVIELTTDYLYEDNLVKIDATNNRFVLPADIKEQVVVVNATLENSQKLMFTFGIRNGNR</sequence>
<reference evidence="2 3" key="1">
    <citation type="submission" date="2021-10" db="EMBL/GenBank/DDBJ databases">
        <authorList>
            <person name="Criscuolo A."/>
        </authorList>
    </citation>
    <scope>NUCLEOTIDE SEQUENCE [LARGE SCALE GENOMIC DNA]</scope>
    <source>
        <strain evidence="3">CIP 111883</strain>
    </source>
</reference>
<keyword evidence="3" id="KW-1185">Reference proteome</keyword>
<feature type="transmembrane region" description="Helical" evidence="1">
    <location>
        <begin position="126"/>
        <end position="143"/>
    </location>
</feature>
<keyword evidence="1" id="KW-0472">Membrane</keyword>
<evidence type="ECO:0000313" key="2">
    <source>
        <dbReference type="EMBL" id="CAG9621514.1"/>
    </source>
</evidence>
<name>A0ABN8AAM0_9BACI</name>
<gene>
    <name evidence="2" type="ORF">BACCIP111883_02287</name>
</gene>
<evidence type="ECO:0000313" key="3">
    <source>
        <dbReference type="Proteomes" id="UP000789833"/>
    </source>
</evidence>
<keyword evidence="1" id="KW-1133">Transmembrane helix</keyword>
<comment type="caution">
    <text evidence="2">The sequence shown here is derived from an EMBL/GenBank/DDBJ whole genome shotgun (WGS) entry which is preliminary data.</text>
</comment>
<organism evidence="2 3">
    <name type="scientific">Sutcliffiella rhizosphaerae</name>
    <dbReference type="NCBI Taxonomy" id="2880967"/>
    <lineage>
        <taxon>Bacteria</taxon>
        <taxon>Bacillati</taxon>
        <taxon>Bacillota</taxon>
        <taxon>Bacilli</taxon>
        <taxon>Bacillales</taxon>
        <taxon>Bacillaceae</taxon>
        <taxon>Sutcliffiella</taxon>
    </lineage>
</organism>
<protein>
    <submittedName>
        <fullName evidence="2">Uncharacterized protein</fullName>
    </submittedName>
</protein>
<dbReference type="Proteomes" id="UP000789833">
    <property type="component" value="Unassembled WGS sequence"/>
</dbReference>
<feature type="transmembrane region" description="Helical" evidence="1">
    <location>
        <begin position="36"/>
        <end position="60"/>
    </location>
</feature>
<feature type="transmembrane region" description="Helical" evidence="1">
    <location>
        <begin position="72"/>
        <end position="90"/>
    </location>
</feature>
<proteinExistence type="predicted"/>